<feature type="region of interest" description="Disordered" evidence="1">
    <location>
        <begin position="108"/>
        <end position="128"/>
    </location>
</feature>
<gene>
    <name evidence="2" type="ORF">Pmar_PMAR019144</name>
</gene>
<evidence type="ECO:0000313" key="2">
    <source>
        <dbReference type="EMBL" id="EER12039.1"/>
    </source>
</evidence>
<dbReference type="InterPro" id="IPR033371">
    <property type="entry name" value="ARGLU1"/>
</dbReference>
<dbReference type="PANTHER" id="PTHR31711:SF1">
    <property type="entry name" value="ARGININE AND GLUTAMATE-RICH PROTEIN 1"/>
    <property type="match status" value="1"/>
</dbReference>
<name>C5KTZ7_PERM5</name>
<dbReference type="GeneID" id="9060952"/>
<dbReference type="OMA" id="KKIEMEW"/>
<dbReference type="EMBL" id="GG676180">
    <property type="protein sequence ID" value="EER12039.1"/>
    <property type="molecule type" value="Genomic_DNA"/>
</dbReference>
<dbReference type="GO" id="GO:0005654">
    <property type="term" value="C:nucleoplasm"/>
    <property type="evidence" value="ECO:0007669"/>
    <property type="project" value="TreeGrafter"/>
</dbReference>
<feature type="region of interest" description="Disordered" evidence="1">
    <location>
        <begin position="1"/>
        <end position="20"/>
    </location>
</feature>
<keyword evidence="3" id="KW-1185">Reference proteome</keyword>
<proteinExistence type="predicted"/>
<organism evidence="3">
    <name type="scientific">Perkinsus marinus (strain ATCC 50983 / TXsc)</name>
    <dbReference type="NCBI Taxonomy" id="423536"/>
    <lineage>
        <taxon>Eukaryota</taxon>
        <taxon>Sar</taxon>
        <taxon>Alveolata</taxon>
        <taxon>Perkinsozoa</taxon>
        <taxon>Perkinsea</taxon>
        <taxon>Perkinsida</taxon>
        <taxon>Perkinsidae</taxon>
        <taxon>Perkinsus</taxon>
    </lineage>
</organism>
<feature type="compositionally biased region" description="Basic and acidic residues" evidence="1">
    <location>
        <begin position="1"/>
        <end position="13"/>
    </location>
</feature>
<dbReference type="GO" id="GO:0045296">
    <property type="term" value="F:cadherin binding"/>
    <property type="evidence" value="ECO:0007669"/>
    <property type="project" value="TreeGrafter"/>
</dbReference>
<protein>
    <submittedName>
        <fullName evidence="2">Ring-infested erythrocyte surface antigen, putative</fullName>
    </submittedName>
</protein>
<evidence type="ECO:0000256" key="1">
    <source>
        <dbReference type="SAM" id="MobiDB-lite"/>
    </source>
</evidence>
<sequence length="165" mass="19876">MIRDWAKDSDENRHRRGPISALPRIEDKNIEVDEKQRVENEVKKRLDNFVASDDFKKRLDAEKQKEKAKALEKAVLEIASEKRQLIAEFKSKLEEKQRSSDELEKIMEDNARRAKEEQQRLAAEAASRREERVRELRRIEMERNRRKRVEELQQEKTREGDEFIF</sequence>
<accession>C5KTZ7</accession>
<dbReference type="PANTHER" id="PTHR31711">
    <property type="entry name" value="ARGININE AND GLUTAMATE-RICH PROTEIN 1"/>
    <property type="match status" value="1"/>
</dbReference>
<evidence type="ECO:0000313" key="3">
    <source>
        <dbReference type="Proteomes" id="UP000007800"/>
    </source>
</evidence>
<dbReference type="Proteomes" id="UP000007800">
    <property type="component" value="Unassembled WGS sequence"/>
</dbReference>
<feature type="compositionally biased region" description="Basic and acidic residues" evidence="1">
    <location>
        <begin position="108"/>
        <end position="119"/>
    </location>
</feature>
<dbReference type="Pfam" id="PF15346">
    <property type="entry name" value="ARGLU"/>
    <property type="match status" value="1"/>
</dbReference>
<dbReference type="GO" id="GO:0005739">
    <property type="term" value="C:mitochondrion"/>
    <property type="evidence" value="ECO:0007669"/>
    <property type="project" value="TreeGrafter"/>
</dbReference>
<reference evidence="2 3" key="1">
    <citation type="submission" date="2008-07" db="EMBL/GenBank/DDBJ databases">
        <authorList>
            <person name="El-Sayed N."/>
            <person name="Caler E."/>
            <person name="Inman J."/>
            <person name="Amedeo P."/>
            <person name="Hass B."/>
            <person name="Wortman J."/>
        </authorList>
    </citation>
    <scope>NUCLEOTIDE SEQUENCE [LARGE SCALE GENOMIC DNA]</scope>
    <source>
        <strain evidence="3">ATCC 50983 / TXsc</strain>
    </source>
</reference>
<dbReference type="InParanoid" id="C5KTZ7"/>
<dbReference type="AlphaFoldDB" id="C5KTZ7"/>
<dbReference type="RefSeq" id="XP_002780244.1">
    <property type="nucleotide sequence ID" value="XM_002780198.1"/>
</dbReference>